<name>A0A1G2UJN6_9BACT</name>
<dbReference type="PANTHER" id="PTHR36844">
    <property type="entry name" value="PROTEASE PRSW"/>
    <property type="match status" value="1"/>
</dbReference>
<feature type="transmembrane region" description="Helical" evidence="1">
    <location>
        <begin position="61"/>
        <end position="81"/>
    </location>
</feature>
<keyword evidence="1" id="KW-1133">Transmembrane helix</keyword>
<comment type="caution">
    <text evidence="2">The sequence shown here is derived from an EMBL/GenBank/DDBJ whole genome shotgun (WGS) entry which is preliminary data.</text>
</comment>
<dbReference type="Pfam" id="PF13367">
    <property type="entry name" value="PrsW-protease"/>
    <property type="match status" value="1"/>
</dbReference>
<dbReference type="STRING" id="1802772.A3H60_00705"/>
<keyword evidence="1" id="KW-0812">Transmembrane</keyword>
<keyword evidence="1" id="KW-0472">Membrane</keyword>
<evidence type="ECO:0000313" key="3">
    <source>
        <dbReference type="Proteomes" id="UP000177202"/>
    </source>
</evidence>
<dbReference type="GO" id="GO:0008233">
    <property type="term" value="F:peptidase activity"/>
    <property type="evidence" value="ECO:0007669"/>
    <property type="project" value="InterPro"/>
</dbReference>
<dbReference type="Proteomes" id="UP000177202">
    <property type="component" value="Unassembled WGS sequence"/>
</dbReference>
<dbReference type="EMBL" id="MHWP01000030">
    <property type="protein sequence ID" value="OHB09618.1"/>
    <property type="molecule type" value="Genomic_DNA"/>
</dbReference>
<dbReference type="AlphaFoldDB" id="A0A1G2UJN6"/>
<evidence type="ECO:0000256" key="1">
    <source>
        <dbReference type="SAM" id="Phobius"/>
    </source>
</evidence>
<protein>
    <recommendedName>
        <fullName evidence="4">Protease PrsW</fullName>
    </recommendedName>
</protein>
<proteinExistence type="predicted"/>
<sequence length="231" mass="25276">MAIETIIYALLGGILPALVWLAFWLREDYKHPEPRGLILRTFFFGMLAVILVLPFQKMVDALIPGMTVVTILLWVVLEELFKFGAAYLGGLKSVEDNEPIDPIIYMITAALGFVALENTLFLFGSLVGKDIIGSVITGNLRFIGASLLHVVSSGIVGFSLAFSFYKSIKTHVILTITALMVAVAFHTAFNLSIVHWGNSGAMLAFGLVWIGTVLLLLAFEKTKTIQKKTIA</sequence>
<dbReference type="InterPro" id="IPR026898">
    <property type="entry name" value="PrsW"/>
</dbReference>
<feature type="transmembrane region" description="Helical" evidence="1">
    <location>
        <begin position="102"/>
        <end position="123"/>
    </location>
</feature>
<organism evidence="2 3">
    <name type="scientific">Candidatus Zambryskibacteria bacterium RIFCSPLOWO2_02_FULL_44_12b</name>
    <dbReference type="NCBI Taxonomy" id="1802772"/>
    <lineage>
        <taxon>Bacteria</taxon>
        <taxon>Candidatus Zambryskiibacteriota</taxon>
    </lineage>
</organism>
<dbReference type="PANTHER" id="PTHR36844:SF1">
    <property type="entry name" value="PROTEASE PRSW"/>
    <property type="match status" value="1"/>
</dbReference>
<gene>
    <name evidence="2" type="ORF">A3H60_00705</name>
</gene>
<feature type="transmembrane region" description="Helical" evidence="1">
    <location>
        <begin position="37"/>
        <end position="55"/>
    </location>
</feature>
<feature type="transmembrane region" description="Helical" evidence="1">
    <location>
        <begin position="143"/>
        <end position="165"/>
    </location>
</feature>
<feature type="transmembrane region" description="Helical" evidence="1">
    <location>
        <begin position="200"/>
        <end position="219"/>
    </location>
</feature>
<feature type="transmembrane region" description="Helical" evidence="1">
    <location>
        <begin position="6"/>
        <end position="25"/>
    </location>
</feature>
<accession>A0A1G2UJN6</accession>
<reference evidence="2 3" key="1">
    <citation type="journal article" date="2016" name="Nat. Commun.">
        <title>Thousands of microbial genomes shed light on interconnected biogeochemical processes in an aquifer system.</title>
        <authorList>
            <person name="Anantharaman K."/>
            <person name="Brown C.T."/>
            <person name="Hug L.A."/>
            <person name="Sharon I."/>
            <person name="Castelle C.J."/>
            <person name="Probst A.J."/>
            <person name="Thomas B.C."/>
            <person name="Singh A."/>
            <person name="Wilkins M.J."/>
            <person name="Karaoz U."/>
            <person name="Brodie E.L."/>
            <person name="Williams K.H."/>
            <person name="Hubbard S.S."/>
            <person name="Banfield J.F."/>
        </authorList>
    </citation>
    <scope>NUCLEOTIDE SEQUENCE [LARGE SCALE GENOMIC DNA]</scope>
</reference>
<evidence type="ECO:0008006" key="4">
    <source>
        <dbReference type="Google" id="ProtNLM"/>
    </source>
</evidence>
<feature type="transmembrane region" description="Helical" evidence="1">
    <location>
        <begin position="172"/>
        <end position="194"/>
    </location>
</feature>
<evidence type="ECO:0000313" key="2">
    <source>
        <dbReference type="EMBL" id="OHB09618.1"/>
    </source>
</evidence>